<evidence type="ECO:0000313" key="2">
    <source>
        <dbReference type="EMBL" id="KAK3577796.1"/>
    </source>
</evidence>
<proteinExistence type="predicted"/>
<reference evidence="2" key="1">
    <citation type="journal article" date="2021" name="Genome Biol. Evol.">
        <title>A High-Quality Reference Genome for a Parasitic Bivalve with Doubly Uniparental Inheritance (Bivalvia: Unionida).</title>
        <authorList>
            <person name="Smith C.H."/>
        </authorList>
    </citation>
    <scope>NUCLEOTIDE SEQUENCE</scope>
    <source>
        <strain evidence="2">CHS0354</strain>
    </source>
</reference>
<gene>
    <name evidence="2" type="ORF">CHS0354_000213</name>
</gene>
<keyword evidence="3" id="KW-1185">Reference proteome</keyword>
<accession>A0AAE0RQF5</accession>
<reference evidence="2" key="2">
    <citation type="journal article" date="2021" name="Genome Biol. Evol.">
        <title>Developing a high-quality reference genome for a parasitic bivalve with doubly uniparental inheritance (Bivalvia: Unionida).</title>
        <authorList>
            <person name="Smith C.H."/>
        </authorList>
    </citation>
    <scope>NUCLEOTIDE SEQUENCE</scope>
    <source>
        <strain evidence="2">CHS0354</strain>
        <tissue evidence="2">Mantle</tissue>
    </source>
</reference>
<comment type="caution">
    <text evidence="2">The sequence shown here is derived from an EMBL/GenBank/DDBJ whole genome shotgun (WGS) entry which is preliminary data.</text>
</comment>
<name>A0AAE0RQF5_9BIVA</name>
<feature type="chain" id="PRO_5042190578" evidence="1">
    <location>
        <begin position="22"/>
        <end position="189"/>
    </location>
</feature>
<protein>
    <submittedName>
        <fullName evidence="2">Uncharacterized protein</fullName>
    </submittedName>
</protein>
<dbReference type="Proteomes" id="UP001195483">
    <property type="component" value="Unassembled WGS sequence"/>
</dbReference>
<feature type="signal peptide" evidence="1">
    <location>
        <begin position="1"/>
        <end position="21"/>
    </location>
</feature>
<dbReference type="AlphaFoldDB" id="A0AAE0RQF5"/>
<evidence type="ECO:0000313" key="3">
    <source>
        <dbReference type="Proteomes" id="UP001195483"/>
    </source>
</evidence>
<sequence length="189" mass="21260">MIYKIPLGLLLIVVGPYCVQTHDVFTDKKNIVEDDPSFSLRDTPMQISANDGTITAANVRCKTGTKCGYHQNTRYSWCETDYTWQYCCTSECKVDPEFEAWMTCFSGKVVVGCGNPGNRTISGKPCHPSHACGAHDGVSDRFHKYWCYTDDKTDWGYCCSPLSKCRDRNDGYGSWCYTGTVLIKVAKYS</sequence>
<organism evidence="2 3">
    <name type="scientific">Potamilus streckersoni</name>
    <dbReference type="NCBI Taxonomy" id="2493646"/>
    <lineage>
        <taxon>Eukaryota</taxon>
        <taxon>Metazoa</taxon>
        <taxon>Spiralia</taxon>
        <taxon>Lophotrochozoa</taxon>
        <taxon>Mollusca</taxon>
        <taxon>Bivalvia</taxon>
        <taxon>Autobranchia</taxon>
        <taxon>Heteroconchia</taxon>
        <taxon>Palaeoheterodonta</taxon>
        <taxon>Unionida</taxon>
        <taxon>Unionoidea</taxon>
        <taxon>Unionidae</taxon>
        <taxon>Ambleminae</taxon>
        <taxon>Lampsilini</taxon>
        <taxon>Potamilus</taxon>
    </lineage>
</organism>
<evidence type="ECO:0000256" key="1">
    <source>
        <dbReference type="SAM" id="SignalP"/>
    </source>
</evidence>
<keyword evidence="1" id="KW-0732">Signal</keyword>
<reference evidence="2" key="3">
    <citation type="submission" date="2023-05" db="EMBL/GenBank/DDBJ databases">
        <authorList>
            <person name="Smith C.H."/>
        </authorList>
    </citation>
    <scope>NUCLEOTIDE SEQUENCE</scope>
    <source>
        <strain evidence="2">CHS0354</strain>
        <tissue evidence="2">Mantle</tissue>
    </source>
</reference>
<dbReference type="EMBL" id="JAEAOA010000062">
    <property type="protein sequence ID" value="KAK3577796.1"/>
    <property type="molecule type" value="Genomic_DNA"/>
</dbReference>